<dbReference type="EMBL" id="ML976621">
    <property type="protein sequence ID" value="KAF1839958.1"/>
    <property type="molecule type" value="Genomic_DNA"/>
</dbReference>
<evidence type="ECO:0000256" key="8">
    <source>
        <dbReference type="SAM" id="MobiDB-lite"/>
    </source>
</evidence>
<dbReference type="GO" id="GO:0005634">
    <property type="term" value="C:nucleus"/>
    <property type="evidence" value="ECO:0007669"/>
    <property type="project" value="UniProtKB-SubCell"/>
</dbReference>
<dbReference type="RefSeq" id="XP_040782521.1">
    <property type="nucleotide sequence ID" value="XM_040931430.1"/>
</dbReference>
<dbReference type="Pfam" id="PF14474">
    <property type="entry name" value="RTC4"/>
    <property type="match status" value="1"/>
</dbReference>
<dbReference type="GO" id="GO:0005737">
    <property type="term" value="C:cytoplasm"/>
    <property type="evidence" value="ECO:0007669"/>
    <property type="project" value="UniProtKB-SubCell"/>
</dbReference>
<dbReference type="InterPro" id="IPR039024">
    <property type="entry name" value="RTC4"/>
</dbReference>
<evidence type="ECO:0000256" key="3">
    <source>
        <dbReference type="ARBA" id="ARBA00004496"/>
    </source>
</evidence>
<dbReference type="PANTHER" id="PTHR41391:SF1">
    <property type="entry name" value="RESTRICTION OF TELOMERE CAPPING PROTEIN 4"/>
    <property type="match status" value="1"/>
</dbReference>
<evidence type="ECO:0000256" key="4">
    <source>
        <dbReference type="ARBA" id="ARBA00009461"/>
    </source>
</evidence>
<protein>
    <recommendedName>
        <fullName evidence="5">Restriction of telomere capping protein 4</fullName>
    </recommendedName>
</protein>
<gene>
    <name evidence="10" type="ORF">K460DRAFT_349497</name>
</gene>
<dbReference type="AlphaFoldDB" id="A0A9P4G6L0"/>
<sequence length="542" mass="61322">MATGLTRKGAPPLLRMVGGKRHASDKDHEEPAYKGRPDTNEKAKKRKEEEEEEEEKEEQLINAEPLSTDDELQQPPPRPSPSSRRKIAVPIKKVDAELKQPQRKSSRKAPPIRAPAKGSYQSGKADKATKGVEDDKENATSTQSSVEASEDQGWGFAEEFRLPSPKKQKTQYGANARGASSRANIHAPPAKKFGTGPSKNVPRAKGKTSYTRKNRTQPQEEDDVSDVSMMSNDELDRILKTGPQDKDGKSTLAPLDDEELKNILDEPSKPTRILYQLGDWVQDQAPPSSQLESSAPQEALDNIKEYIEQLPQDEAEGTRCSLCKELVELEDYWEFWKGRDKTVKNHTAYCTRHRRKSAQEEYRGEGYPEIEWDALPQRIKAHRQDLYKVLNNKRPSRYRERYEPLALTGKAAAVPSRRKDLPQEVQDELDSYALDDKATYPGYYGPHGRRIITENVMKVLKNEIKTCRDSVVQASGPAAFVQAVLVPEVAILLIMEDCTVDREEAEEIREKTYDMGLLLNEEIEDSLEVQDDSEDDNEYHHG</sequence>
<evidence type="ECO:0000256" key="7">
    <source>
        <dbReference type="ARBA" id="ARBA00023242"/>
    </source>
</evidence>
<proteinExistence type="inferred from homology"/>
<accession>A0A9P4G6L0</accession>
<dbReference type="Proteomes" id="UP000800039">
    <property type="component" value="Unassembled WGS sequence"/>
</dbReference>
<dbReference type="SMART" id="SM01312">
    <property type="entry name" value="RTC4"/>
    <property type="match status" value="1"/>
</dbReference>
<organism evidence="10 11">
    <name type="scientific">Cucurbitaria berberidis CBS 394.84</name>
    <dbReference type="NCBI Taxonomy" id="1168544"/>
    <lineage>
        <taxon>Eukaryota</taxon>
        <taxon>Fungi</taxon>
        <taxon>Dikarya</taxon>
        <taxon>Ascomycota</taxon>
        <taxon>Pezizomycotina</taxon>
        <taxon>Dothideomycetes</taxon>
        <taxon>Pleosporomycetidae</taxon>
        <taxon>Pleosporales</taxon>
        <taxon>Pleosporineae</taxon>
        <taxon>Cucurbitariaceae</taxon>
        <taxon>Cucurbitaria</taxon>
    </lineage>
</organism>
<reference evidence="10" key="1">
    <citation type="submission" date="2020-01" db="EMBL/GenBank/DDBJ databases">
        <authorList>
            <consortium name="DOE Joint Genome Institute"/>
            <person name="Haridas S."/>
            <person name="Albert R."/>
            <person name="Binder M."/>
            <person name="Bloem J."/>
            <person name="Labutti K."/>
            <person name="Salamov A."/>
            <person name="Andreopoulos B."/>
            <person name="Baker S.E."/>
            <person name="Barry K."/>
            <person name="Bills G."/>
            <person name="Bluhm B.H."/>
            <person name="Cannon C."/>
            <person name="Castanera R."/>
            <person name="Culley D.E."/>
            <person name="Daum C."/>
            <person name="Ezra D."/>
            <person name="Gonzalez J.B."/>
            <person name="Henrissat B."/>
            <person name="Kuo A."/>
            <person name="Liang C."/>
            <person name="Lipzen A."/>
            <person name="Lutzoni F."/>
            <person name="Magnuson J."/>
            <person name="Mondo S."/>
            <person name="Nolan M."/>
            <person name="Ohm R."/>
            <person name="Pangilinan J."/>
            <person name="Park H.-J."/>
            <person name="Ramirez L."/>
            <person name="Alfaro M."/>
            <person name="Sun H."/>
            <person name="Tritt A."/>
            <person name="Yoshinaga Y."/>
            <person name="Zwiers L.-H."/>
            <person name="Turgeon B.G."/>
            <person name="Goodwin S.B."/>
            <person name="Spatafora J.W."/>
            <person name="Crous P.W."/>
            <person name="Grigoriev I.V."/>
        </authorList>
    </citation>
    <scope>NUCLEOTIDE SEQUENCE</scope>
    <source>
        <strain evidence="10">CBS 394.84</strain>
    </source>
</reference>
<evidence type="ECO:0000313" key="11">
    <source>
        <dbReference type="Proteomes" id="UP000800039"/>
    </source>
</evidence>
<name>A0A9P4G6L0_9PLEO</name>
<feature type="region of interest" description="Disordered" evidence="8">
    <location>
        <begin position="1"/>
        <end position="234"/>
    </location>
</feature>
<feature type="compositionally biased region" description="Basic and acidic residues" evidence="8">
    <location>
        <begin position="22"/>
        <end position="48"/>
    </location>
</feature>
<feature type="domain" description="Restriction of telomere capping protein 4 C-terminal" evidence="9">
    <location>
        <begin position="389"/>
        <end position="522"/>
    </location>
</feature>
<feature type="compositionally biased region" description="Basic residues" evidence="8">
    <location>
        <begin position="202"/>
        <end position="215"/>
    </location>
</feature>
<keyword evidence="6" id="KW-0963">Cytoplasm</keyword>
<keyword evidence="11" id="KW-1185">Reference proteome</keyword>
<feature type="compositionally biased region" description="Basic and acidic residues" evidence="8">
    <location>
        <begin position="124"/>
        <end position="133"/>
    </location>
</feature>
<comment type="function">
    <text evidence="1">May be involved in a process influencing telomere capping.</text>
</comment>
<evidence type="ECO:0000256" key="2">
    <source>
        <dbReference type="ARBA" id="ARBA00004123"/>
    </source>
</evidence>
<evidence type="ECO:0000256" key="1">
    <source>
        <dbReference type="ARBA" id="ARBA00002738"/>
    </source>
</evidence>
<dbReference type="PANTHER" id="PTHR41391">
    <property type="entry name" value="RESTRICTION OF TELOMERE CAPPING PROTEIN 4"/>
    <property type="match status" value="1"/>
</dbReference>
<dbReference type="GeneID" id="63848682"/>
<dbReference type="OrthoDB" id="128308at2759"/>
<comment type="similarity">
    <text evidence="4">Belongs to the RTC4 family.</text>
</comment>
<comment type="subcellular location">
    <subcellularLocation>
        <location evidence="3">Cytoplasm</location>
    </subcellularLocation>
    <subcellularLocation>
        <location evidence="2">Nucleus</location>
    </subcellularLocation>
</comment>
<comment type="caution">
    <text evidence="10">The sequence shown here is derived from an EMBL/GenBank/DDBJ whole genome shotgun (WGS) entry which is preliminary data.</text>
</comment>
<evidence type="ECO:0000313" key="10">
    <source>
        <dbReference type="EMBL" id="KAF1839958.1"/>
    </source>
</evidence>
<evidence type="ECO:0000259" key="9">
    <source>
        <dbReference type="SMART" id="SM01312"/>
    </source>
</evidence>
<keyword evidence="7" id="KW-0539">Nucleus</keyword>
<evidence type="ECO:0000256" key="6">
    <source>
        <dbReference type="ARBA" id="ARBA00022490"/>
    </source>
</evidence>
<evidence type="ECO:0000256" key="5">
    <source>
        <dbReference type="ARBA" id="ARBA00015162"/>
    </source>
</evidence>
<dbReference type="InterPro" id="IPR028094">
    <property type="entry name" value="RTC4_C"/>
</dbReference>